<protein>
    <recommendedName>
        <fullName evidence="4">Secreted protein</fullName>
    </recommendedName>
</protein>
<reference evidence="2 3" key="1">
    <citation type="submission" date="2018-02" db="EMBL/GenBank/DDBJ databases">
        <title>The genomes of Aspergillus section Nigri reveals drivers in fungal speciation.</title>
        <authorList>
            <consortium name="DOE Joint Genome Institute"/>
            <person name="Vesth T.C."/>
            <person name="Nybo J."/>
            <person name="Theobald S."/>
            <person name="Brandl J."/>
            <person name="Frisvad J.C."/>
            <person name="Nielsen K.F."/>
            <person name="Lyhne E.K."/>
            <person name="Kogle M.E."/>
            <person name="Kuo A."/>
            <person name="Riley R."/>
            <person name="Clum A."/>
            <person name="Nolan M."/>
            <person name="Lipzen A."/>
            <person name="Salamov A."/>
            <person name="Henrissat B."/>
            <person name="Wiebenga A."/>
            <person name="De vries R.P."/>
            <person name="Grigoriev I.V."/>
            <person name="Mortensen U.H."/>
            <person name="Andersen M.R."/>
            <person name="Baker S.E."/>
        </authorList>
    </citation>
    <scope>NUCLEOTIDE SEQUENCE [LARGE SCALE GENOMIC DNA]</scope>
    <source>
        <strain evidence="2 3">CBS 707.79</strain>
    </source>
</reference>
<dbReference type="VEuPathDB" id="FungiDB:BO71DRAFT_397996"/>
<dbReference type="EMBL" id="KZ825853">
    <property type="protein sequence ID" value="PYH95433.1"/>
    <property type="molecule type" value="Genomic_DNA"/>
</dbReference>
<dbReference type="AlphaFoldDB" id="A0A319DVN0"/>
<keyword evidence="3" id="KW-1185">Reference proteome</keyword>
<evidence type="ECO:0000313" key="3">
    <source>
        <dbReference type="Proteomes" id="UP000247810"/>
    </source>
</evidence>
<evidence type="ECO:0000256" key="1">
    <source>
        <dbReference type="SAM" id="SignalP"/>
    </source>
</evidence>
<feature type="chain" id="PRO_5016399730" description="Secreted protein" evidence="1">
    <location>
        <begin position="25"/>
        <end position="93"/>
    </location>
</feature>
<organism evidence="2 3">
    <name type="scientific">Aspergillus ellipticus CBS 707.79</name>
    <dbReference type="NCBI Taxonomy" id="1448320"/>
    <lineage>
        <taxon>Eukaryota</taxon>
        <taxon>Fungi</taxon>
        <taxon>Dikarya</taxon>
        <taxon>Ascomycota</taxon>
        <taxon>Pezizomycotina</taxon>
        <taxon>Eurotiomycetes</taxon>
        <taxon>Eurotiomycetidae</taxon>
        <taxon>Eurotiales</taxon>
        <taxon>Aspergillaceae</taxon>
        <taxon>Aspergillus</taxon>
        <taxon>Aspergillus subgen. Circumdati</taxon>
    </lineage>
</organism>
<name>A0A319DVN0_9EURO</name>
<dbReference type="Proteomes" id="UP000247810">
    <property type="component" value="Unassembled WGS sequence"/>
</dbReference>
<accession>A0A319DVN0</accession>
<feature type="signal peptide" evidence="1">
    <location>
        <begin position="1"/>
        <end position="24"/>
    </location>
</feature>
<proteinExistence type="predicted"/>
<feature type="non-terminal residue" evidence="2">
    <location>
        <position position="93"/>
    </location>
</feature>
<keyword evidence="1" id="KW-0732">Signal</keyword>
<evidence type="ECO:0000313" key="2">
    <source>
        <dbReference type="EMBL" id="PYH95433.1"/>
    </source>
</evidence>
<sequence>MVSTSWLSYFFCSLFLLHHQVVPSIEVCLKKKKTTHLFVRLSNFPCPRNPEGGRWSLATLVRGLTECTNSLQFTWVGFVPPLWSTSYNWDLGL</sequence>
<evidence type="ECO:0008006" key="4">
    <source>
        <dbReference type="Google" id="ProtNLM"/>
    </source>
</evidence>
<gene>
    <name evidence="2" type="ORF">BO71DRAFT_397996</name>
</gene>